<evidence type="ECO:0000313" key="3">
    <source>
        <dbReference type="Proteomes" id="UP000886595"/>
    </source>
</evidence>
<gene>
    <name evidence="2" type="ORF">Bca52824_009554</name>
</gene>
<evidence type="ECO:0000313" key="2">
    <source>
        <dbReference type="EMBL" id="KAG2326826.1"/>
    </source>
</evidence>
<protein>
    <submittedName>
        <fullName evidence="2">Uncharacterized protein</fullName>
    </submittedName>
</protein>
<feature type="compositionally biased region" description="Basic and acidic residues" evidence="1">
    <location>
        <begin position="61"/>
        <end position="78"/>
    </location>
</feature>
<keyword evidence="3" id="KW-1185">Reference proteome</keyword>
<accession>A0A8X7WBD7</accession>
<name>A0A8X7WBD7_BRACI</name>
<organism evidence="2 3">
    <name type="scientific">Brassica carinata</name>
    <name type="common">Ethiopian mustard</name>
    <name type="synonym">Abyssinian cabbage</name>
    <dbReference type="NCBI Taxonomy" id="52824"/>
    <lineage>
        <taxon>Eukaryota</taxon>
        <taxon>Viridiplantae</taxon>
        <taxon>Streptophyta</taxon>
        <taxon>Embryophyta</taxon>
        <taxon>Tracheophyta</taxon>
        <taxon>Spermatophyta</taxon>
        <taxon>Magnoliopsida</taxon>
        <taxon>eudicotyledons</taxon>
        <taxon>Gunneridae</taxon>
        <taxon>Pentapetalae</taxon>
        <taxon>rosids</taxon>
        <taxon>malvids</taxon>
        <taxon>Brassicales</taxon>
        <taxon>Brassicaceae</taxon>
        <taxon>Brassiceae</taxon>
        <taxon>Brassica</taxon>
    </lineage>
</organism>
<evidence type="ECO:0000256" key="1">
    <source>
        <dbReference type="SAM" id="MobiDB-lite"/>
    </source>
</evidence>
<reference evidence="2 3" key="1">
    <citation type="submission" date="2020-02" db="EMBL/GenBank/DDBJ databases">
        <authorList>
            <person name="Ma Q."/>
            <person name="Huang Y."/>
            <person name="Song X."/>
            <person name="Pei D."/>
        </authorList>
    </citation>
    <scope>NUCLEOTIDE SEQUENCE [LARGE SCALE GENOMIC DNA]</scope>
    <source>
        <strain evidence="2">Sxm20200214</strain>
        <tissue evidence="2">Leaf</tissue>
    </source>
</reference>
<dbReference type="AlphaFoldDB" id="A0A8X7WBD7"/>
<comment type="caution">
    <text evidence="2">The sequence shown here is derived from an EMBL/GenBank/DDBJ whole genome shotgun (WGS) entry which is preliminary data.</text>
</comment>
<sequence>MRSIVHELMPDDVDRFLAGGKEVKQVSVEMISQNDLRFKLLQKECTETSSENQSKKYKHRRDGDEDNRCSEPLRLHHR</sequence>
<dbReference type="EMBL" id="JAAMPC010000002">
    <property type="protein sequence ID" value="KAG2326826.1"/>
    <property type="molecule type" value="Genomic_DNA"/>
</dbReference>
<proteinExistence type="predicted"/>
<feature type="region of interest" description="Disordered" evidence="1">
    <location>
        <begin position="45"/>
        <end position="78"/>
    </location>
</feature>
<dbReference type="Proteomes" id="UP000886595">
    <property type="component" value="Unassembled WGS sequence"/>
</dbReference>